<dbReference type="InterPro" id="IPR036779">
    <property type="entry name" value="LysM_dom_sf"/>
</dbReference>
<keyword evidence="7" id="KW-1185">Reference proteome</keyword>
<name>A0A2K1Q1A8_9GAMM</name>
<dbReference type="GO" id="GO:0005737">
    <property type="term" value="C:cytoplasm"/>
    <property type="evidence" value="ECO:0007669"/>
    <property type="project" value="UniProtKB-SubCell"/>
</dbReference>
<dbReference type="PANTHER" id="PTHR34700:SF4">
    <property type="entry name" value="PHAGE-LIKE ELEMENT PBSX PROTEIN XKDP"/>
    <property type="match status" value="1"/>
</dbReference>
<dbReference type="Pfam" id="PF01476">
    <property type="entry name" value="LysM"/>
    <property type="match status" value="1"/>
</dbReference>
<keyword evidence="2" id="KW-0963">Cytoplasm</keyword>
<evidence type="ECO:0000313" key="7">
    <source>
        <dbReference type="Proteomes" id="UP000236220"/>
    </source>
</evidence>
<evidence type="ECO:0000256" key="2">
    <source>
        <dbReference type="ARBA" id="ARBA00022490"/>
    </source>
</evidence>
<comment type="subcellular location">
    <subcellularLocation>
        <location evidence="1">Cytoplasm</location>
    </subcellularLocation>
</comment>
<accession>A0A2K1Q1A8</accession>
<dbReference type="SMART" id="SM00257">
    <property type="entry name" value="LysM"/>
    <property type="match status" value="1"/>
</dbReference>
<dbReference type="CDD" id="cd00118">
    <property type="entry name" value="LysM"/>
    <property type="match status" value="1"/>
</dbReference>
<dbReference type="InterPro" id="IPR052196">
    <property type="entry name" value="Bact_Kbp"/>
</dbReference>
<evidence type="ECO:0000259" key="5">
    <source>
        <dbReference type="PROSITE" id="PS51782"/>
    </source>
</evidence>
<dbReference type="Proteomes" id="UP000236220">
    <property type="component" value="Unassembled WGS sequence"/>
</dbReference>
<feature type="domain" description="LysM" evidence="5">
    <location>
        <begin position="35"/>
        <end position="84"/>
    </location>
</feature>
<evidence type="ECO:0000256" key="1">
    <source>
        <dbReference type="ARBA" id="ARBA00004496"/>
    </source>
</evidence>
<dbReference type="FunFam" id="3.10.350.10:FF:000001">
    <property type="entry name" value="Peptidoglycan-binding protein LysM"/>
    <property type="match status" value="1"/>
</dbReference>
<dbReference type="SUPFAM" id="SSF54106">
    <property type="entry name" value="LysM domain"/>
    <property type="match status" value="1"/>
</dbReference>
<dbReference type="EMBL" id="NPZB01000001">
    <property type="protein sequence ID" value="PNS08829.1"/>
    <property type="molecule type" value="Genomic_DNA"/>
</dbReference>
<proteinExistence type="predicted"/>
<dbReference type="AlphaFoldDB" id="A0A2K1Q1A8"/>
<reference evidence="6 7" key="1">
    <citation type="submission" date="2017-08" db="EMBL/GenBank/DDBJ databases">
        <title>Lysobacter sylvestris genome.</title>
        <authorList>
            <person name="Zhang D.-C."/>
            <person name="Albuquerque L."/>
            <person name="Franca L."/>
            <person name="Froufe H.J.C."/>
            <person name="Barroso C."/>
            <person name="Egas C."/>
            <person name="Da Costa M."/>
            <person name="Margesin R."/>
        </authorList>
    </citation>
    <scope>NUCLEOTIDE SEQUENCE [LARGE SCALE GENOMIC DNA]</scope>
    <source>
        <strain evidence="6 7">AM20-91</strain>
    </source>
</reference>
<gene>
    <name evidence="6" type="ORF">Lysil_0458</name>
</gene>
<dbReference type="OrthoDB" id="370541at2"/>
<evidence type="ECO:0000313" key="6">
    <source>
        <dbReference type="EMBL" id="PNS08829.1"/>
    </source>
</evidence>
<comment type="caution">
    <text evidence="6">The sequence shown here is derived from an EMBL/GenBank/DDBJ whole genome shotgun (WGS) entry which is preliminary data.</text>
</comment>
<dbReference type="Gene3D" id="3.10.350.10">
    <property type="entry name" value="LysM domain"/>
    <property type="match status" value="1"/>
</dbReference>
<sequence length="88" mass="9240">MSGNAEDVDPLFKDAQTGSMSTEQPADGGGGAGEQSYTVKSGDTLSAIAKQFYGSANKYNVIFEANRDILDDPNKIKPGQTLKIPAAE</sequence>
<organism evidence="6 7">
    <name type="scientific">Solilutibacter silvestris</name>
    <dbReference type="NCBI Taxonomy" id="1645665"/>
    <lineage>
        <taxon>Bacteria</taxon>
        <taxon>Pseudomonadati</taxon>
        <taxon>Pseudomonadota</taxon>
        <taxon>Gammaproteobacteria</taxon>
        <taxon>Lysobacterales</taxon>
        <taxon>Lysobacteraceae</taxon>
        <taxon>Solilutibacter</taxon>
    </lineage>
</organism>
<dbReference type="PANTHER" id="PTHR34700">
    <property type="entry name" value="POTASSIUM BINDING PROTEIN KBP"/>
    <property type="match status" value="1"/>
</dbReference>
<evidence type="ECO:0000256" key="4">
    <source>
        <dbReference type="SAM" id="MobiDB-lite"/>
    </source>
</evidence>
<dbReference type="PROSITE" id="PS51782">
    <property type="entry name" value="LYSM"/>
    <property type="match status" value="1"/>
</dbReference>
<evidence type="ECO:0000256" key="3">
    <source>
        <dbReference type="ARBA" id="ARBA00072219"/>
    </source>
</evidence>
<dbReference type="InterPro" id="IPR018392">
    <property type="entry name" value="LysM"/>
</dbReference>
<protein>
    <recommendedName>
        <fullName evidence="3">Potassium binding protein Kbp</fullName>
    </recommendedName>
</protein>
<feature type="region of interest" description="Disordered" evidence="4">
    <location>
        <begin position="1"/>
        <end position="38"/>
    </location>
</feature>